<dbReference type="Proteomes" id="UP001549122">
    <property type="component" value="Unassembled WGS sequence"/>
</dbReference>
<dbReference type="PANTHER" id="PTHR43273:SF8">
    <property type="entry name" value="RADICAL SAM DOMAIN PROTEIN"/>
    <property type="match status" value="1"/>
</dbReference>
<comment type="caution">
    <text evidence="6">The sequence shown here is derived from an EMBL/GenBank/DDBJ whole genome shotgun (WGS) entry which is preliminary data.</text>
</comment>
<keyword evidence="1" id="KW-0949">S-adenosyl-L-methionine</keyword>
<feature type="domain" description="Radical SAM core" evidence="5">
    <location>
        <begin position="7"/>
        <end position="132"/>
    </location>
</feature>
<keyword evidence="7" id="KW-1185">Reference proteome</keyword>
<keyword evidence="2" id="KW-0479">Metal-binding</keyword>
<reference evidence="6 7" key="1">
    <citation type="submission" date="2024-06" db="EMBL/GenBank/DDBJ databases">
        <title>Genomic Encyclopedia of Type Strains, Phase IV (KMG-IV): sequencing the most valuable type-strain genomes for metagenomic binning, comparative biology and taxonomic classification.</title>
        <authorList>
            <person name="Goeker M."/>
        </authorList>
    </citation>
    <scope>NUCLEOTIDE SEQUENCE [LARGE SCALE GENOMIC DNA]</scope>
    <source>
        <strain evidence="6 7">DSM 28303</strain>
    </source>
</reference>
<evidence type="ECO:0000313" key="7">
    <source>
        <dbReference type="Proteomes" id="UP001549122"/>
    </source>
</evidence>
<dbReference type="InterPro" id="IPR058240">
    <property type="entry name" value="rSAM_sf"/>
</dbReference>
<dbReference type="SUPFAM" id="SSF102114">
    <property type="entry name" value="Radical SAM enzymes"/>
    <property type="match status" value="1"/>
</dbReference>
<evidence type="ECO:0000313" key="6">
    <source>
        <dbReference type="EMBL" id="MET3559163.1"/>
    </source>
</evidence>
<dbReference type="Pfam" id="PF04055">
    <property type="entry name" value="Radical_SAM"/>
    <property type="match status" value="1"/>
</dbReference>
<evidence type="ECO:0000256" key="2">
    <source>
        <dbReference type="ARBA" id="ARBA00022723"/>
    </source>
</evidence>
<organism evidence="6 7">
    <name type="scientific">Streptococcus rupicaprae</name>
    <dbReference type="NCBI Taxonomy" id="759619"/>
    <lineage>
        <taxon>Bacteria</taxon>
        <taxon>Bacillati</taxon>
        <taxon>Bacillota</taxon>
        <taxon>Bacilli</taxon>
        <taxon>Lactobacillales</taxon>
        <taxon>Streptococcaceae</taxon>
        <taxon>Streptococcus</taxon>
    </lineage>
</organism>
<name>A0ABV2FKR1_9STRE</name>
<keyword evidence="4" id="KW-0411">Iron-sulfur</keyword>
<evidence type="ECO:0000256" key="3">
    <source>
        <dbReference type="ARBA" id="ARBA00023004"/>
    </source>
</evidence>
<gene>
    <name evidence="6" type="ORF">ABID29_002312</name>
</gene>
<dbReference type="InterPro" id="IPR023867">
    <property type="entry name" value="Sulphatase_maturase_rSAM"/>
</dbReference>
<dbReference type="InterPro" id="IPR007197">
    <property type="entry name" value="rSAM"/>
</dbReference>
<accession>A0ABV2FKR1</accession>
<dbReference type="EMBL" id="JBEPLO010000037">
    <property type="protein sequence ID" value="MET3559163.1"/>
    <property type="molecule type" value="Genomic_DNA"/>
</dbReference>
<dbReference type="InterPro" id="IPR013785">
    <property type="entry name" value="Aldolase_TIM"/>
</dbReference>
<keyword evidence="3" id="KW-0408">Iron</keyword>
<dbReference type="PANTHER" id="PTHR43273">
    <property type="entry name" value="ANAEROBIC SULFATASE-MATURATING ENZYME HOMOLOG ASLB-RELATED"/>
    <property type="match status" value="1"/>
</dbReference>
<evidence type="ECO:0000259" key="5">
    <source>
        <dbReference type="Pfam" id="PF04055"/>
    </source>
</evidence>
<dbReference type="Gene3D" id="3.20.20.70">
    <property type="entry name" value="Aldolase class I"/>
    <property type="match status" value="1"/>
</dbReference>
<sequence>MEKKPKIFHVSWFGGEPLLGIKSIISLSQYFQNLSIENQASYSSSITTNGYLLTKGKFKRLVEECSVRNFQITIDGDEEHHNFQRVLKGGGGSYQRILENLISMQGSDLDYSCTLRFNITKENLESVEKFLDGDGRSFKGDSRFNLHYHNVGNWGCGERSKDYSVTILPKDLTFELSKKAIEKGYNVPSVNTVITNLFNCYANRPNHYTINVKGIIQSCTVALYDAQNIFGSVHTKLNERKFKSWKLQFDSRCTDCPVALICKSGYCPPVHNGDKRWRFCEQIKRRIDSNLDLFLMNNEYNDYLDIEERR</sequence>
<proteinExistence type="predicted"/>
<protein>
    <recommendedName>
        <fullName evidence="5">Radical SAM core domain-containing protein</fullName>
    </recommendedName>
</protein>
<evidence type="ECO:0000256" key="4">
    <source>
        <dbReference type="ARBA" id="ARBA00023014"/>
    </source>
</evidence>
<evidence type="ECO:0000256" key="1">
    <source>
        <dbReference type="ARBA" id="ARBA00022691"/>
    </source>
</evidence>